<reference evidence="15" key="1">
    <citation type="submission" date="2023-08" db="EMBL/GenBank/DDBJ databases">
        <title>Draft sequence of the Babesia gibsoni genome.</title>
        <authorList>
            <person name="Yamagishi J.Y."/>
            <person name="Xuan X.X."/>
        </authorList>
    </citation>
    <scope>NUCLEOTIDE SEQUENCE</scope>
    <source>
        <strain evidence="15">Azabu</strain>
    </source>
</reference>
<dbReference type="CDD" id="cd09901">
    <property type="entry name" value="H3TH_FEN1-like"/>
    <property type="match status" value="1"/>
</dbReference>
<dbReference type="GO" id="GO:0003677">
    <property type="term" value="F:DNA binding"/>
    <property type="evidence" value="ECO:0007669"/>
    <property type="project" value="UniProtKB-UniRule"/>
</dbReference>
<evidence type="ECO:0000313" key="16">
    <source>
        <dbReference type="Proteomes" id="UP001230268"/>
    </source>
</evidence>
<comment type="caution">
    <text evidence="15">The sequence shown here is derived from an EMBL/GenBank/DDBJ whole genome shotgun (WGS) entry which is preliminary data.</text>
</comment>
<dbReference type="GO" id="GO:0046872">
    <property type="term" value="F:metal ion binding"/>
    <property type="evidence" value="ECO:0007669"/>
    <property type="project" value="UniProtKB-UniRule"/>
</dbReference>
<dbReference type="Pfam" id="PF00752">
    <property type="entry name" value="XPG_N"/>
    <property type="match status" value="1"/>
</dbReference>
<comment type="similarity">
    <text evidence="12">Belongs to the XPG/RAD2 endonuclease family. EXO1 subfamily.</text>
</comment>
<evidence type="ECO:0000256" key="5">
    <source>
        <dbReference type="ARBA" id="ARBA00022763"/>
    </source>
</evidence>
<sequence length="501" mass="55895">MGVSNLLKCVSLKSHKGSVVAVDAMCWIHRGMISSAVANVTGEACDKYIKFIISMLAVLLSYDITPIMVFDGYEMPSKERENQSRSDRRNKARAEALEMIKKNKGAINTEIMRKCMQAISITPEVIARVMEICREMNVRVLVAPYEADAQVAYLCRAGIAHAAISEDSDLLAYGCPRVWYKLERDGRADEISLNFNSHPDVKCSKGLLKGISHRMFVAMCVLSGSDYDDGCHINGMGIKLAHRFILQYETVPAIMAELEENLSWAKKLPTHVTLKQLEDHYLNVSKIFLHNVVYDIRTNSLTHINPIPHGEQNLDIIVDLCFRIRQRADFNVVSAGHVNPRNGEPLIYEITPNDKMLTEGMKFADLEGVVSAGTREESEPINDLLLQTTLVEQPKEAVENYGGELLQSIASELDFQNIIGSDTDIVNPPSAVLSTTSSTECDYSVVARTITEDSTTSISTCDEFYLPTKSQKGRVRDLINSSERVTIVRPKRACVLRRAML</sequence>
<keyword evidence="12" id="KW-0267">Excision nuclease</keyword>
<keyword evidence="8 12" id="KW-0238">DNA-binding</keyword>
<dbReference type="GO" id="GO:0035312">
    <property type="term" value="F:5'-3' DNA exonuclease activity"/>
    <property type="evidence" value="ECO:0007669"/>
    <property type="project" value="UniProtKB-UniRule"/>
</dbReference>
<dbReference type="Pfam" id="PF00867">
    <property type="entry name" value="XPG_I"/>
    <property type="match status" value="1"/>
</dbReference>
<keyword evidence="16" id="KW-1185">Reference proteome</keyword>
<dbReference type="FunFam" id="3.40.50.1010:FF:000111">
    <property type="entry name" value="Exonuclease 1"/>
    <property type="match status" value="1"/>
</dbReference>
<dbReference type="Gene3D" id="1.10.150.20">
    <property type="entry name" value="5' to 3' exonuclease, C-terminal subdomain"/>
    <property type="match status" value="1"/>
</dbReference>
<keyword evidence="6 12" id="KW-0378">Hydrolase</keyword>
<feature type="domain" description="XPG N-terminal" evidence="14">
    <location>
        <begin position="1"/>
        <end position="92"/>
    </location>
</feature>
<evidence type="ECO:0000259" key="13">
    <source>
        <dbReference type="SMART" id="SM00484"/>
    </source>
</evidence>
<evidence type="ECO:0000256" key="4">
    <source>
        <dbReference type="ARBA" id="ARBA00022759"/>
    </source>
</evidence>
<comment type="subcellular location">
    <subcellularLocation>
        <location evidence="1 12">Nucleus</location>
    </subcellularLocation>
</comment>
<dbReference type="CDD" id="cd09857">
    <property type="entry name" value="PIN_EXO1"/>
    <property type="match status" value="1"/>
</dbReference>
<comment type="function">
    <text evidence="12">5'-&gt;3' double-stranded DNA exonuclease which may also possess a cryptic 3'-&gt;5' double-stranded DNA exonuclease activity. Functions in DNA mismatch repair.</text>
</comment>
<dbReference type="InterPro" id="IPR036279">
    <property type="entry name" value="5-3_exonuclease_C_sf"/>
</dbReference>
<dbReference type="AlphaFoldDB" id="A0AAD8P8U3"/>
<gene>
    <name evidence="15" type="ORF">BgAZ_303180</name>
</gene>
<dbReference type="PRINTS" id="PR00853">
    <property type="entry name" value="XPGRADSUPER"/>
</dbReference>
<dbReference type="GO" id="GO:0005634">
    <property type="term" value="C:nucleus"/>
    <property type="evidence" value="ECO:0007669"/>
    <property type="project" value="UniProtKB-SubCell"/>
</dbReference>
<dbReference type="GO" id="GO:0006281">
    <property type="term" value="P:DNA repair"/>
    <property type="evidence" value="ECO:0007669"/>
    <property type="project" value="UniProtKB-UniRule"/>
</dbReference>
<dbReference type="InterPro" id="IPR006085">
    <property type="entry name" value="XPG_DNA_repair_N"/>
</dbReference>
<keyword evidence="4 15" id="KW-0255">Endonuclease</keyword>
<keyword evidence="7 12" id="KW-0269">Exonuclease</keyword>
<dbReference type="InterPro" id="IPR006086">
    <property type="entry name" value="XPG-I_dom"/>
</dbReference>
<evidence type="ECO:0000256" key="7">
    <source>
        <dbReference type="ARBA" id="ARBA00022839"/>
    </source>
</evidence>
<dbReference type="PANTHER" id="PTHR11081:SF8">
    <property type="entry name" value="EXONUCLEASE 1"/>
    <property type="match status" value="1"/>
</dbReference>
<name>A0AAD8P8U3_BABGI</name>
<evidence type="ECO:0000256" key="12">
    <source>
        <dbReference type="RuleBase" id="RU910737"/>
    </source>
</evidence>
<feature type="domain" description="XPG-I" evidence="13">
    <location>
        <begin position="134"/>
        <end position="207"/>
    </location>
</feature>
<dbReference type="EMBL" id="JAVEPI010000003">
    <property type="protein sequence ID" value="KAK1442800.1"/>
    <property type="molecule type" value="Genomic_DNA"/>
</dbReference>
<evidence type="ECO:0000259" key="14">
    <source>
        <dbReference type="SMART" id="SM00485"/>
    </source>
</evidence>
<keyword evidence="11 12" id="KW-0539">Nucleus</keyword>
<keyword evidence="2" id="KW-0597">Phosphoprotein</keyword>
<evidence type="ECO:0000313" key="15">
    <source>
        <dbReference type="EMBL" id="KAK1442800.1"/>
    </source>
</evidence>
<evidence type="ECO:0000256" key="3">
    <source>
        <dbReference type="ARBA" id="ARBA00022722"/>
    </source>
</evidence>
<keyword evidence="3 12" id="KW-0540">Nuclease</keyword>
<dbReference type="SUPFAM" id="SSF88723">
    <property type="entry name" value="PIN domain-like"/>
    <property type="match status" value="1"/>
</dbReference>
<dbReference type="Proteomes" id="UP001230268">
    <property type="component" value="Unassembled WGS sequence"/>
</dbReference>
<keyword evidence="9" id="KW-0496">Mitochondrion</keyword>
<organism evidence="15 16">
    <name type="scientific">Babesia gibsoni</name>
    <dbReference type="NCBI Taxonomy" id="33632"/>
    <lineage>
        <taxon>Eukaryota</taxon>
        <taxon>Sar</taxon>
        <taxon>Alveolata</taxon>
        <taxon>Apicomplexa</taxon>
        <taxon>Aconoidasida</taxon>
        <taxon>Piroplasmida</taxon>
        <taxon>Babesiidae</taxon>
        <taxon>Babesia</taxon>
    </lineage>
</organism>
<dbReference type="SUPFAM" id="SSF47807">
    <property type="entry name" value="5' to 3' exonuclease, C-terminal subdomain"/>
    <property type="match status" value="1"/>
</dbReference>
<dbReference type="SMART" id="SM00485">
    <property type="entry name" value="XPGN"/>
    <property type="match status" value="1"/>
</dbReference>
<comment type="cofactor">
    <cofactor evidence="12">
        <name>Mg(2+)</name>
        <dbReference type="ChEBI" id="CHEBI:18420"/>
    </cofactor>
    <text evidence="12">Binds 2 magnesium ions per subunit. They probably participate in the reaction catalyzed by the enzyme. May bind an additional third magnesium ion after substrate binding.</text>
</comment>
<dbReference type="PANTHER" id="PTHR11081">
    <property type="entry name" value="FLAP ENDONUCLEASE FAMILY MEMBER"/>
    <property type="match status" value="1"/>
</dbReference>
<keyword evidence="12" id="KW-0479">Metal-binding</keyword>
<accession>A0AAD8P8U3</accession>
<keyword evidence="5 12" id="KW-0227">DNA damage</keyword>
<evidence type="ECO:0000256" key="6">
    <source>
        <dbReference type="ARBA" id="ARBA00022801"/>
    </source>
</evidence>
<keyword evidence="10 12" id="KW-0234">DNA repair</keyword>
<evidence type="ECO:0000256" key="1">
    <source>
        <dbReference type="ARBA" id="ARBA00004123"/>
    </source>
</evidence>
<evidence type="ECO:0000256" key="9">
    <source>
        <dbReference type="ARBA" id="ARBA00023128"/>
    </source>
</evidence>
<dbReference type="InterPro" id="IPR044752">
    <property type="entry name" value="PIN-like_EXO1"/>
</dbReference>
<protein>
    <recommendedName>
        <fullName evidence="12">Exonuclease 1</fullName>
        <ecNumber evidence="12">3.1.-.-</ecNumber>
    </recommendedName>
</protein>
<dbReference type="SMART" id="SM00484">
    <property type="entry name" value="XPGI"/>
    <property type="match status" value="1"/>
</dbReference>
<evidence type="ECO:0000256" key="10">
    <source>
        <dbReference type="ARBA" id="ARBA00023204"/>
    </source>
</evidence>
<proteinExistence type="inferred from homology"/>
<evidence type="ECO:0000256" key="2">
    <source>
        <dbReference type="ARBA" id="ARBA00022553"/>
    </source>
</evidence>
<keyword evidence="12" id="KW-0460">Magnesium</keyword>
<dbReference type="InterPro" id="IPR029060">
    <property type="entry name" value="PIN-like_dom_sf"/>
</dbReference>
<evidence type="ECO:0000256" key="8">
    <source>
        <dbReference type="ARBA" id="ARBA00023125"/>
    </source>
</evidence>
<dbReference type="Gene3D" id="3.40.50.1010">
    <property type="entry name" value="5'-nuclease"/>
    <property type="match status" value="1"/>
</dbReference>
<dbReference type="GO" id="GO:0017108">
    <property type="term" value="F:5'-flap endonuclease activity"/>
    <property type="evidence" value="ECO:0007669"/>
    <property type="project" value="TreeGrafter"/>
</dbReference>
<evidence type="ECO:0000256" key="11">
    <source>
        <dbReference type="ARBA" id="ARBA00023242"/>
    </source>
</evidence>
<dbReference type="EC" id="3.1.-.-" evidence="12"/>
<dbReference type="InterPro" id="IPR006084">
    <property type="entry name" value="XPG/Rad2"/>
</dbReference>
<keyword evidence="12" id="KW-0228">DNA excision</keyword>